<evidence type="ECO:0000313" key="2">
    <source>
        <dbReference type="EMBL" id="SOJ57582.1"/>
    </source>
</evidence>
<dbReference type="Proteomes" id="UP000554965">
    <property type="component" value="Unassembled WGS sequence"/>
</dbReference>
<evidence type="ECO:0000259" key="1">
    <source>
        <dbReference type="Pfam" id="PF26061"/>
    </source>
</evidence>
<dbReference type="AlphaFoldDB" id="A0A7Z7ND41"/>
<comment type="caution">
    <text evidence="2">The sequence shown here is derived from an EMBL/GenBank/DDBJ whole genome shotgun (WGS) entry which is preliminary data.</text>
</comment>
<dbReference type="InterPro" id="IPR058334">
    <property type="entry name" value="DUF8021"/>
</dbReference>
<accession>A0A7Z7ND41</accession>
<reference evidence="2 3" key="1">
    <citation type="submission" date="2017-10" db="EMBL/GenBank/DDBJ databases">
        <authorList>
            <consortium name="Urmite Genomes"/>
        </authorList>
    </citation>
    <scope>NUCLEOTIDE SEQUENCE [LARGE SCALE GENOMIC DNA]</scope>
    <source>
        <strain evidence="2 3">FB-527</strain>
    </source>
</reference>
<organism evidence="2 3">
    <name type="scientific">Mycobacterium simulans</name>
    <dbReference type="NCBI Taxonomy" id="627089"/>
    <lineage>
        <taxon>Bacteria</taxon>
        <taxon>Bacillati</taxon>
        <taxon>Actinomycetota</taxon>
        <taxon>Actinomycetes</taxon>
        <taxon>Mycobacteriales</taxon>
        <taxon>Mycobacteriaceae</taxon>
        <taxon>Mycobacterium</taxon>
    </lineage>
</organism>
<name>A0A7Z7ND41_9MYCO</name>
<feature type="domain" description="DUF8021" evidence="1">
    <location>
        <begin position="8"/>
        <end position="121"/>
    </location>
</feature>
<dbReference type="Pfam" id="PF26061">
    <property type="entry name" value="DUF8021"/>
    <property type="match status" value="1"/>
</dbReference>
<dbReference type="RefSeq" id="WP_186244967.1">
    <property type="nucleotide sequence ID" value="NZ_OCTY01000002.1"/>
</dbReference>
<gene>
    <name evidence="2" type="ORF">MSIMFB_05060</name>
</gene>
<keyword evidence="3" id="KW-1185">Reference proteome</keyword>
<dbReference type="EMBL" id="OCTY01000002">
    <property type="protein sequence ID" value="SOJ57582.1"/>
    <property type="molecule type" value="Genomic_DNA"/>
</dbReference>
<sequence length="143" mass="15870">MVVTQPVSEESRIAAAQAYIDALVSHDGDTVPFAADCTRIEQGVKNGFSGNHLRRSLNRGPQYRVIADTTPPRYRIVGDEVHASYDVLTKAVFGRRRIASRVNETFVIPAHSPSGRAEIHHIRVRFRPFIQHQPGDDAAREAG</sequence>
<protein>
    <recommendedName>
        <fullName evidence="1">DUF8021 domain-containing protein</fullName>
    </recommendedName>
</protein>
<evidence type="ECO:0000313" key="3">
    <source>
        <dbReference type="Proteomes" id="UP000554965"/>
    </source>
</evidence>
<proteinExistence type="predicted"/>